<comment type="caution">
    <text evidence="1">The sequence shown here is derived from an EMBL/GenBank/DDBJ whole genome shotgun (WGS) entry which is preliminary data.</text>
</comment>
<gene>
    <name evidence="1" type="ORF">EVAR_95857_1</name>
</gene>
<dbReference type="Proteomes" id="UP000299102">
    <property type="component" value="Unassembled WGS sequence"/>
</dbReference>
<sequence length="90" mass="10286">MNEMRHSPILLLERFGIVVIKRIAIKICREMDTKKKAANPLAFPDPKSKVRRTKSAIVKLMASPARSEMLISVLISGDCLRVCTSRRWTY</sequence>
<evidence type="ECO:0000313" key="1">
    <source>
        <dbReference type="EMBL" id="GBP39405.1"/>
    </source>
</evidence>
<name>A0A4C1VNQ5_EUMVA</name>
<dbReference type="AlphaFoldDB" id="A0A4C1VNQ5"/>
<organism evidence="1 2">
    <name type="scientific">Eumeta variegata</name>
    <name type="common">Bagworm moth</name>
    <name type="synonym">Eumeta japonica</name>
    <dbReference type="NCBI Taxonomy" id="151549"/>
    <lineage>
        <taxon>Eukaryota</taxon>
        <taxon>Metazoa</taxon>
        <taxon>Ecdysozoa</taxon>
        <taxon>Arthropoda</taxon>
        <taxon>Hexapoda</taxon>
        <taxon>Insecta</taxon>
        <taxon>Pterygota</taxon>
        <taxon>Neoptera</taxon>
        <taxon>Endopterygota</taxon>
        <taxon>Lepidoptera</taxon>
        <taxon>Glossata</taxon>
        <taxon>Ditrysia</taxon>
        <taxon>Tineoidea</taxon>
        <taxon>Psychidae</taxon>
        <taxon>Oiketicinae</taxon>
        <taxon>Eumeta</taxon>
    </lineage>
</organism>
<dbReference type="EMBL" id="BGZK01000365">
    <property type="protein sequence ID" value="GBP39405.1"/>
    <property type="molecule type" value="Genomic_DNA"/>
</dbReference>
<protein>
    <submittedName>
        <fullName evidence="1">Uncharacterized protein</fullName>
    </submittedName>
</protein>
<keyword evidence="2" id="KW-1185">Reference proteome</keyword>
<accession>A0A4C1VNQ5</accession>
<evidence type="ECO:0000313" key="2">
    <source>
        <dbReference type="Proteomes" id="UP000299102"/>
    </source>
</evidence>
<proteinExistence type="predicted"/>
<reference evidence="1 2" key="1">
    <citation type="journal article" date="2019" name="Commun. Biol.">
        <title>The bagworm genome reveals a unique fibroin gene that provides high tensile strength.</title>
        <authorList>
            <person name="Kono N."/>
            <person name="Nakamura H."/>
            <person name="Ohtoshi R."/>
            <person name="Tomita M."/>
            <person name="Numata K."/>
            <person name="Arakawa K."/>
        </authorList>
    </citation>
    <scope>NUCLEOTIDE SEQUENCE [LARGE SCALE GENOMIC DNA]</scope>
</reference>